<gene>
    <name evidence="9" type="ORF">TEA_028771</name>
</gene>
<evidence type="ECO:0000313" key="10">
    <source>
        <dbReference type="Proteomes" id="UP000306102"/>
    </source>
</evidence>
<comment type="similarity">
    <text evidence="2">Belongs to the NEMP family.</text>
</comment>
<comment type="subcellular location">
    <subcellularLocation>
        <location evidence="1">Nucleus inner membrane</location>
        <topology evidence="1">Multi-pass membrane protein</topology>
        <orientation evidence="1">Nucleoplasmic side</orientation>
    </subcellularLocation>
</comment>
<name>A0A4S4EKP1_CAMSN</name>
<evidence type="ECO:0000256" key="7">
    <source>
        <dbReference type="ARBA" id="ARBA00023242"/>
    </source>
</evidence>
<dbReference type="AlphaFoldDB" id="A0A4S4EKP1"/>
<dbReference type="STRING" id="542762.A0A4S4EKP1"/>
<feature type="transmembrane region" description="Helical" evidence="8">
    <location>
        <begin position="181"/>
        <end position="202"/>
    </location>
</feature>
<evidence type="ECO:0000256" key="2">
    <source>
        <dbReference type="ARBA" id="ARBA00005748"/>
    </source>
</evidence>
<proteinExistence type="inferred from homology"/>
<dbReference type="EMBL" id="SDRB02004000">
    <property type="protein sequence ID" value="THG16556.1"/>
    <property type="molecule type" value="Genomic_DNA"/>
</dbReference>
<evidence type="ECO:0000256" key="4">
    <source>
        <dbReference type="ARBA" id="ARBA00022729"/>
    </source>
</evidence>
<dbReference type="Proteomes" id="UP000306102">
    <property type="component" value="Unassembled WGS sequence"/>
</dbReference>
<feature type="transmembrane region" description="Helical" evidence="8">
    <location>
        <begin position="150"/>
        <end position="169"/>
    </location>
</feature>
<keyword evidence="5 8" id="KW-1133">Transmembrane helix</keyword>
<evidence type="ECO:0000256" key="1">
    <source>
        <dbReference type="ARBA" id="ARBA00004575"/>
    </source>
</evidence>
<organism evidence="9 10">
    <name type="scientific">Camellia sinensis var. sinensis</name>
    <name type="common">China tea</name>
    <dbReference type="NCBI Taxonomy" id="542762"/>
    <lineage>
        <taxon>Eukaryota</taxon>
        <taxon>Viridiplantae</taxon>
        <taxon>Streptophyta</taxon>
        <taxon>Embryophyta</taxon>
        <taxon>Tracheophyta</taxon>
        <taxon>Spermatophyta</taxon>
        <taxon>Magnoliopsida</taxon>
        <taxon>eudicotyledons</taxon>
        <taxon>Gunneridae</taxon>
        <taxon>Pentapetalae</taxon>
        <taxon>asterids</taxon>
        <taxon>Ericales</taxon>
        <taxon>Theaceae</taxon>
        <taxon>Camellia</taxon>
    </lineage>
</organism>
<keyword evidence="10" id="KW-1185">Reference proteome</keyword>
<dbReference type="Pfam" id="PF10225">
    <property type="entry name" value="NEMP"/>
    <property type="match status" value="1"/>
</dbReference>
<reference evidence="9 10" key="1">
    <citation type="journal article" date="2018" name="Proc. Natl. Acad. Sci. U.S.A.">
        <title>Draft genome sequence of Camellia sinensis var. sinensis provides insights into the evolution of the tea genome and tea quality.</title>
        <authorList>
            <person name="Wei C."/>
            <person name="Yang H."/>
            <person name="Wang S."/>
            <person name="Zhao J."/>
            <person name="Liu C."/>
            <person name="Gao L."/>
            <person name="Xia E."/>
            <person name="Lu Y."/>
            <person name="Tai Y."/>
            <person name="She G."/>
            <person name="Sun J."/>
            <person name="Cao H."/>
            <person name="Tong W."/>
            <person name="Gao Q."/>
            <person name="Li Y."/>
            <person name="Deng W."/>
            <person name="Jiang X."/>
            <person name="Wang W."/>
            <person name="Chen Q."/>
            <person name="Zhang S."/>
            <person name="Li H."/>
            <person name="Wu J."/>
            <person name="Wang P."/>
            <person name="Li P."/>
            <person name="Shi C."/>
            <person name="Zheng F."/>
            <person name="Jian J."/>
            <person name="Huang B."/>
            <person name="Shan D."/>
            <person name="Shi M."/>
            <person name="Fang C."/>
            <person name="Yue Y."/>
            <person name="Li F."/>
            <person name="Li D."/>
            <person name="Wei S."/>
            <person name="Han B."/>
            <person name="Jiang C."/>
            <person name="Yin Y."/>
            <person name="Xia T."/>
            <person name="Zhang Z."/>
            <person name="Bennetzen J.L."/>
            <person name="Zhao S."/>
            <person name="Wan X."/>
        </authorList>
    </citation>
    <scope>NUCLEOTIDE SEQUENCE [LARGE SCALE GENOMIC DNA]</scope>
    <source>
        <strain evidence="10">cv. Shuchazao</strain>
        <tissue evidence="9">Leaf</tissue>
    </source>
</reference>
<dbReference type="PANTHER" id="PTHR31587:SF3">
    <property type="entry name" value="EXPRESSED PROTEIN"/>
    <property type="match status" value="1"/>
</dbReference>
<evidence type="ECO:0000313" key="9">
    <source>
        <dbReference type="EMBL" id="THG16556.1"/>
    </source>
</evidence>
<keyword evidence="3 8" id="KW-0812">Transmembrane</keyword>
<evidence type="ECO:0000256" key="8">
    <source>
        <dbReference type="SAM" id="Phobius"/>
    </source>
</evidence>
<dbReference type="GO" id="GO:0005637">
    <property type="term" value="C:nuclear inner membrane"/>
    <property type="evidence" value="ECO:0007669"/>
    <property type="project" value="UniProtKB-SubCell"/>
</dbReference>
<feature type="transmembrane region" description="Helical" evidence="8">
    <location>
        <begin position="126"/>
        <end position="144"/>
    </location>
</feature>
<protein>
    <submittedName>
        <fullName evidence="9">Uncharacterized protein</fullName>
    </submittedName>
</protein>
<accession>A0A4S4EKP1</accession>
<evidence type="ECO:0000256" key="6">
    <source>
        <dbReference type="ARBA" id="ARBA00023136"/>
    </source>
</evidence>
<sequence>MYNRPTKRKPTPLSGKKIKNEFEPRMPLLKKTKLDQVSIDLENPVIDVIPSPLTAYTSSSHGSKDVLLCERIRVAGQSRLELGSYASAYQVKLVPSAVILESAQQNSNLFSPLIKVRDLSPEFQRWRLFCLAFGFVLLLLAPVVSSWVPFYYSSSMAAGVFLAIIILRFQGMKLLPTGRKNVFYLTLYGSVLGAGSFLLHHFSMLVNSILVSFGLSEEMHNPTSNLTGLAISVWPCDLTCKMRFNLGLVLRLQCVAELAVNLFRQSIASCDSTLYNELMSGVVNSSSFEVVTADYQKNQLNDLIYVQK</sequence>
<evidence type="ECO:0000256" key="3">
    <source>
        <dbReference type="ARBA" id="ARBA00022692"/>
    </source>
</evidence>
<comment type="caution">
    <text evidence="9">The sequence shown here is derived from an EMBL/GenBank/DDBJ whole genome shotgun (WGS) entry which is preliminary data.</text>
</comment>
<dbReference type="InterPro" id="IPR019358">
    <property type="entry name" value="NEMP_fam"/>
</dbReference>
<evidence type="ECO:0000256" key="5">
    <source>
        <dbReference type="ARBA" id="ARBA00022989"/>
    </source>
</evidence>
<keyword evidence="6 8" id="KW-0472">Membrane</keyword>
<keyword evidence="7" id="KW-0539">Nucleus</keyword>
<dbReference type="PANTHER" id="PTHR31587">
    <property type="entry name" value="TRANSMEMBRANE PROTEIN (DUF2215)"/>
    <property type="match status" value="1"/>
</dbReference>
<keyword evidence="4" id="KW-0732">Signal</keyword>